<gene>
    <name evidence="1" type="ORF">GSI_02967</name>
</gene>
<evidence type="ECO:0008006" key="3">
    <source>
        <dbReference type="Google" id="ProtNLM"/>
    </source>
</evidence>
<evidence type="ECO:0000313" key="2">
    <source>
        <dbReference type="Proteomes" id="UP000230002"/>
    </source>
</evidence>
<reference evidence="1 2" key="1">
    <citation type="journal article" date="2015" name="Sci. Rep.">
        <title>Chromosome-level genome map provides insights into diverse defense mechanisms in the medicinal fungus Ganoderma sinense.</title>
        <authorList>
            <person name="Zhu Y."/>
            <person name="Xu J."/>
            <person name="Sun C."/>
            <person name="Zhou S."/>
            <person name="Xu H."/>
            <person name="Nelson D.R."/>
            <person name="Qian J."/>
            <person name="Song J."/>
            <person name="Luo H."/>
            <person name="Xiang L."/>
            <person name="Li Y."/>
            <person name="Xu Z."/>
            <person name="Ji A."/>
            <person name="Wang L."/>
            <person name="Lu S."/>
            <person name="Hayward A."/>
            <person name="Sun W."/>
            <person name="Li X."/>
            <person name="Schwartz D.C."/>
            <person name="Wang Y."/>
            <person name="Chen S."/>
        </authorList>
    </citation>
    <scope>NUCLEOTIDE SEQUENCE [LARGE SCALE GENOMIC DNA]</scope>
    <source>
        <strain evidence="1 2">ZZ0214-1</strain>
    </source>
</reference>
<keyword evidence="2" id="KW-1185">Reference proteome</keyword>
<organism evidence="1 2">
    <name type="scientific">Ganoderma sinense ZZ0214-1</name>
    <dbReference type="NCBI Taxonomy" id="1077348"/>
    <lineage>
        <taxon>Eukaryota</taxon>
        <taxon>Fungi</taxon>
        <taxon>Dikarya</taxon>
        <taxon>Basidiomycota</taxon>
        <taxon>Agaricomycotina</taxon>
        <taxon>Agaricomycetes</taxon>
        <taxon>Polyporales</taxon>
        <taxon>Polyporaceae</taxon>
        <taxon>Ganoderma</taxon>
    </lineage>
</organism>
<accession>A0A2G8SN23</accession>
<dbReference type="AlphaFoldDB" id="A0A2G8SN23"/>
<sequence length="485" mass="53552">MYVEEDGIILSQWEPLALIDAPEKYEDRVEELHVVTADGWKHGILPPSLLSPRLNSLKRLIIRGMHFGTFATSSWQWHGLQSLFQGQTLPLRALAIIDAPFLPSNPAPALTRLVLFYDMKREMRETWSARDLLRFLSAIASTLEEAVICGIPCLGTREPDGPVYLPRVRKLSLRCWSYLNPGSPRVPLPLLPFIVTPQNCYLRLDANSIAELWVLADHLHKRQQQWDVPTSNVHCVWASSLYTMSSLQATFPGPAPDGGGGVRVDFPVLLNRRAENTFSGALGALLQTPPFAAAQALWVSGSGVDDAYEPELTRSMGRLRGIRALYVATDLLSGSEPSRFIESLAGAAPTRRTPVPLPPFPVLETLYVTVYDRPGVEKLAEMLRRRAAQGCKLSHLLVGRAEVGDEDDEDDEGEGAAMLVFGGFEELCAALRGAVGKVTVLSEDGYEKHYALRTVLPPICTRPGGGLIWPPWTENETTFALMHLT</sequence>
<dbReference type="EMBL" id="AYKW01000004">
    <property type="protein sequence ID" value="PIL35177.1"/>
    <property type="molecule type" value="Genomic_DNA"/>
</dbReference>
<proteinExistence type="predicted"/>
<protein>
    <recommendedName>
        <fullName evidence="3">F-box domain-containing protein</fullName>
    </recommendedName>
</protein>
<dbReference type="Proteomes" id="UP000230002">
    <property type="component" value="Unassembled WGS sequence"/>
</dbReference>
<name>A0A2G8SN23_9APHY</name>
<dbReference type="OrthoDB" id="2753926at2759"/>
<dbReference type="STRING" id="1077348.A0A2G8SN23"/>
<evidence type="ECO:0000313" key="1">
    <source>
        <dbReference type="EMBL" id="PIL35177.1"/>
    </source>
</evidence>
<comment type="caution">
    <text evidence="1">The sequence shown here is derived from an EMBL/GenBank/DDBJ whole genome shotgun (WGS) entry which is preliminary data.</text>
</comment>